<feature type="domain" description="DUF1232" evidence="7">
    <location>
        <begin position="90"/>
        <end position="122"/>
    </location>
</feature>
<dbReference type="Pfam" id="PF06803">
    <property type="entry name" value="DUF1232"/>
    <property type="match status" value="1"/>
</dbReference>
<dbReference type="GO" id="GO:0012505">
    <property type="term" value="C:endomembrane system"/>
    <property type="evidence" value="ECO:0007669"/>
    <property type="project" value="UniProtKB-SubCell"/>
</dbReference>
<dbReference type="Proteomes" id="UP000187404">
    <property type="component" value="Unassembled WGS sequence"/>
</dbReference>
<feature type="transmembrane region" description="Helical" evidence="6">
    <location>
        <begin position="81"/>
        <end position="101"/>
    </location>
</feature>
<name>A0A1Q9JID9_9FIRM</name>
<dbReference type="STRING" id="1261640.BHK98_07540"/>
<evidence type="ECO:0000313" key="8">
    <source>
        <dbReference type="EMBL" id="OLR55924.1"/>
    </source>
</evidence>
<keyword evidence="9" id="KW-1185">Reference proteome</keyword>
<dbReference type="RefSeq" id="WP_075713035.1">
    <property type="nucleotide sequence ID" value="NZ_MJIE01000001.1"/>
</dbReference>
<evidence type="ECO:0000256" key="3">
    <source>
        <dbReference type="ARBA" id="ARBA00022989"/>
    </source>
</evidence>
<evidence type="ECO:0000256" key="6">
    <source>
        <dbReference type="SAM" id="Phobius"/>
    </source>
</evidence>
<feature type="coiled-coil region" evidence="5">
    <location>
        <begin position="18"/>
        <end position="52"/>
    </location>
</feature>
<evidence type="ECO:0000259" key="7">
    <source>
        <dbReference type="Pfam" id="PF06803"/>
    </source>
</evidence>
<sequence length="145" mass="16424">MRHNTAKHSRPGTLEMPTKKLTEKFNEFQEKAKELLKDENRIEDLLLQARQKLKELPAGGDKLAYIPELILMIHCFVRGEYTAISMPHLIAIVAALIYFVTPLDVIPDAVPGAGLLDDAVVAGAVVKWCQDDIDKFMIWLENKRK</sequence>
<evidence type="ECO:0000256" key="5">
    <source>
        <dbReference type="SAM" id="Coils"/>
    </source>
</evidence>
<accession>A0A1Q9JID9</accession>
<dbReference type="InterPro" id="IPR010652">
    <property type="entry name" value="DUF1232"/>
</dbReference>
<protein>
    <recommendedName>
        <fullName evidence="7">DUF1232 domain-containing protein</fullName>
    </recommendedName>
</protein>
<keyword evidence="2 6" id="KW-0812">Transmembrane</keyword>
<dbReference type="AlphaFoldDB" id="A0A1Q9JID9"/>
<keyword evidence="3 6" id="KW-1133">Transmembrane helix</keyword>
<reference evidence="8 9" key="1">
    <citation type="journal article" date="2016" name="Appl. Environ. Microbiol.">
        <title>Function and Phylogeny of Bacterial Butyryl Coenzyme A:Acetate Transferases and Their Diversity in the Proximal Colon of Swine.</title>
        <authorList>
            <person name="Trachsel J."/>
            <person name="Bayles D.O."/>
            <person name="Looft T."/>
            <person name="Levine U.Y."/>
            <person name="Allen H.K."/>
        </authorList>
    </citation>
    <scope>NUCLEOTIDE SEQUENCE [LARGE SCALE GENOMIC DNA]</scope>
    <source>
        <strain evidence="8 9">68-3-10</strain>
    </source>
</reference>
<dbReference type="EMBL" id="MJIE01000001">
    <property type="protein sequence ID" value="OLR55924.1"/>
    <property type="molecule type" value="Genomic_DNA"/>
</dbReference>
<keyword evidence="5" id="KW-0175">Coiled coil</keyword>
<evidence type="ECO:0000256" key="2">
    <source>
        <dbReference type="ARBA" id="ARBA00022692"/>
    </source>
</evidence>
<evidence type="ECO:0000256" key="4">
    <source>
        <dbReference type="ARBA" id="ARBA00023136"/>
    </source>
</evidence>
<proteinExistence type="predicted"/>
<gene>
    <name evidence="8" type="ORF">BHK98_07540</name>
</gene>
<evidence type="ECO:0000256" key="1">
    <source>
        <dbReference type="ARBA" id="ARBA00004127"/>
    </source>
</evidence>
<keyword evidence="4 6" id="KW-0472">Membrane</keyword>
<dbReference type="OrthoDB" id="9793277at2"/>
<comment type="subcellular location">
    <subcellularLocation>
        <location evidence="1">Endomembrane system</location>
        <topology evidence="1">Multi-pass membrane protein</topology>
    </subcellularLocation>
</comment>
<organism evidence="8 9">
    <name type="scientific">Hornefia porci</name>
    <dbReference type="NCBI Taxonomy" id="2652292"/>
    <lineage>
        <taxon>Bacteria</taxon>
        <taxon>Bacillati</taxon>
        <taxon>Bacillota</taxon>
        <taxon>Clostridia</taxon>
        <taxon>Peptostreptococcales</taxon>
        <taxon>Anaerovoracaceae</taxon>
        <taxon>Hornefia</taxon>
    </lineage>
</organism>
<evidence type="ECO:0000313" key="9">
    <source>
        <dbReference type="Proteomes" id="UP000187404"/>
    </source>
</evidence>
<comment type="caution">
    <text evidence="8">The sequence shown here is derived from an EMBL/GenBank/DDBJ whole genome shotgun (WGS) entry which is preliminary data.</text>
</comment>